<dbReference type="SUPFAM" id="SSF56821">
    <property type="entry name" value="Prismane protein-like"/>
    <property type="match status" value="1"/>
</dbReference>
<dbReference type="HAMAP" id="MF_00069">
    <property type="entry name" value="Hydroxylam_reduct"/>
    <property type="match status" value="1"/>
</dbReference>
<dbReference type="EMBL" id="CP002360">
    <property type="protein sequence ID" value="AEE95455.1"/>
    <property type="molecule type" value="Genomic_DNA"/>
</dbReference>
<dbReference type="eggNOG" id="COG1151">
    <property type="taxonomic scope" value="Bacteria"/>
</dbReference>
<feature type="binding site" description="via persulfide group" evidence="7">
    <location>
        <position position="375"/>
    </location>
    <ligand>
        <name>hybrid [4Fe-2O-2S] cluster</name>
        <dbReference type="ChEBI" id="CHEBI:60519"/>
    </ligand>
</feature>
<feature type="binding site" evidence="7">
    <location>
        <position position="464"/>
    </location>
    <ligand>
        <name>hybrid [4Fe-2O-2S] cluster</name>
        <dbReference type="ChEBI" id="CHEBI:60519"/>
    </ligand>
</feature>
<keyword evidence="3 7" id="KW-0479">Metal-binding</keyword>
<keyword evidence="4 7" id="KW-0560">Oxidoreductase</keyword>
<dbReference type="GO" id="GO:0050418">
    <property type="term" value="F:hydroxylamine reductase activity"/>
    <property type="evidence" value="ECO:0007669"/>
    <property type="project" value="UniProtKB-UniRule"/>
</dbReference>
<comment type="cofactor">
    <cofactor evidence="7">
        <name>[4Fe-4S] cluster</name>
        <dbReference type="ChEBI" id="CHEBI:49883"/>
    </cofactor>
    <text evidence="7">Binds 1 [4Fe-4S] cluster.</text>
</comment>
<evidence type="ECO:0000313" key="8">
    <source>
        <dbReference type="EMBL" id="AEE95455.1"/>
    </source>
</evidence>
<dbReference type="PIRSF" id="PIRSF000076">
    <property type="entry name" value="HCP"/>
    <property type="match status" value="1"/>
</dbReference>
<keyword evidence="9" id="KW-1185">Reference proteome</keyword>
<evidence type="ECO:0000256" key="1">
    <source>
        <dbReference type="ARBA" id="ARBA00022485"/>
    </source>
</evidence>
<dbReference type="InterPro" id="IPR011254">
    <property type="entry name" value="Prismane-like_sf"/>
</dbReference>
<dbReference type="GO" id="GO:0051539">
    <property type="term" value="F:4 iron, 4 sulfur cluster binding"/>
    <property type="evidence" value="ECO:0007669"/>
    <property type="project" value="UniProtKB-KW"/>
</dbReference>
<proteinExistence type="inferred from homology"/>
<dbReference type="InterPro" id="IPR016099">
    <property type="entry name" value="Prismane-like_a/b-sand"/>
</dbReference>
<comment type="function">
    <text evidence="7">Catalyzes the reduction of hydroxylamine to form NH(3) and H(2)O.</text>
</comment>
<dbReference type="HOGENOM" id="CLU_038344_2_0_9"/>
<evidence type="ECO:0000256" key="5">
    <source>
        <dbReference type="ARBA" id="ARBA00023004"/>
    </source>
</evidence>
<dbReference type="Pfam" id="PF03063">
    <property type="entry name" value="Prismane"/>
    <property type="match status" value="1"/>
</dbReference>
<organism evidence="8 9">
    <name type="scientific">Mahella australiensis (strain DSM 15567 / CIP 107919 / 50-1 BON)</name>
    <dbReference type="NCBI Taxonomy" id="697281"/>
    <lineage>
        <taxon>Bacteria</taxon>
        <taxon>Bacillati</taxon>
        <taxon>Bacillota</taxon>
        <taxon>Clostridia</taxon>
        <taxon>Thermoanaerobacterales</taxon>
        <taxon>Thermoanaerobacterales Family IV. Incertae Sedis</taxon>
        <taxon>Mahella</taxon>
    </lineage>
</organism>
<feature type="binding site" evidence="7">
    <location>
        <position position="24"/>
    </location>
    <ligand>
        <name>[4Fe-4S] cluster</name>
        <dbReference type="ChEBI" id="CHEBI:49883"/>
    </ligand>
</feature>
<feature type="binding site" evidence="7">
    <location>
        <position position="428"/>
    </location>
    <ligand>
        <name>hybrid [4Fe-2O-2S] cluster</name>
        <dbReference type="ChEBI" id="CHEBI:60519"/>
    </ligand>
</feature>
<dbReference type="KEGG" id="mas:Mahau_0237"/>
<keyword evidence="5 7" id="KW-0408">Iron</keyword>
<comment type="subcellular location">
    <subcellularLocation>
        <location evidence="7">Cytoplasm</location>
    </subcellularLocation>
</comment>
<dbReference type="OrthoDB" id="9761526at2"/>
<feature type="binding site" evidence="7">
    <location>
        <position position="277"/>
    </location>
    <ligand>
        <name>hybrid [4Fe-2O-2S] cluster</name>
        <dbReference type="ChEBI" id="CHEBI:60519"/>
    </ligand>
</feature>
<feature type="binding site" evidence="7">
    <location>
        <position position="6"/>
    </location>
    <ligand>
        <name>[4Fe-4S] cluster</name>
        <dbReference type="ChEBI" id="CHEBI:49883"/>
    </ligand>
</feature>
<evidence type="ECO:0000256" key="2">
    <source>
        <dbReference type="ARBA" id="ARBA00022490"/>
    </source>
</evidence>
<dbReference type="Gene3D" id="3.40.50.2030">
    <property type="match status" value="2"/>
</dbReference>
<comment type="similarity">
    <text evidence="7">Belongs to the HCP family.</text>
</comment>
<dbReference type="NCBIfam" id="NF003658">
    <property type="entry name" value="PRK05290.1"/>
    <property type="match status" value="1"/>
</dbReference>
<keyword evidence="2 7" id="KW-0963">Cytoplasm</keyword>
<comment type="catalytic activity">
    <reaction evidence="7">
        <text>A + NH4(+) + H2O = hydroxylamine + AH2 + H(+)</text>
        <dbReference type="Rhea" id="RHEA:22052"/>
        <dbReference type="ChEBI" id="CHEBI:13193"/>
        <dbReference type="ChEBI" id="CHEBI:15377"/>
        <dbReference type="ChEBI" id="CHEBI:15378"/>
        <dbReference type="ChEBI" id="CHEBI:15429"/>
        <dbReference type="ChEBI" id="CHEBI:17499"/>
        <dbReference type="ChEBI" id="CHEBI:28938"/>
        <dbReference type="EC" id="1.7.99.1"/>
    </reaction>
</comment>
<evidence type="ECO:0000313" key="9">
    <source>
        <dbReference type="Proteomes" id="UP000008457"/>
    </source>
</evidence>
<dbReference type="InterPro" id="IPR016100">
    <property type="entry name" value="Prismane_a-bundle"/>
</dbReference>
<evidence type="ECO:0000256" key="6">
    <source>
        <dbReference type="ARBA" id="ARBA00023014"/>
    </source>
</evidence>
<dbReference type="GO" id="GO:0005737">
    <property type="term" value="C:cytoplasm"/>
    <property type="evidence" value="ECO:0007669"/>
    <property type="project" value="UniProtKB-SubCell"/>
</dbReference>
<feature type="binding site" evidence="7">
    <location>
        <position position="462"/>
    </location>
    <ligand>
        <name>hybrid [4Fe-2O-2S] cluster</name>
        <dbReference type="ChEBI" id="CHEBI:60519"/>
    </ligand>
</feature>
<dbReference type="Gene3D" id="1.20.1270.20">
    <property type="match status" value="2"/>
</dbReference>
<protein>
    <recommendedName>
        <fullName evidence="7">Hydroxylamine reductase</fullName>
        <ecNumber evidence="7">1.7.99.1</ecNumber>
    </recommendedName>
    <alternativeName>
        <fullName evidence="7">Hybrid-cluster protein</fullName>
        <shortName evidence="7">HCP</shortName>
    </alternativeName>
    <alternativeName>
        <fullName evidence="7">Prismane protein</fullName>
    </alternativeName>
</protein>
<feature type="binding site" evidence="7">
    <location>
        <position position="18"/>
    </location>
    <ligand>
        <name>[4Fe-4S] cluster</name>
        <dbReference type="ChEBI" id="CHEBI:49883"/>
    </ligand>
</feature>
<evidence type="ECO:0000256" key="7">
    <source>
        <dbReference type="HAMAP-Rule" id="MF_00069"/>
    </source>
</evidence>
<reference evidence="8 9" key="2">
    <citation type="journal article" date="2011" name="Stand. Genomic Sci.">
        <title>Complete genome sequence of Mahella australiensis type strain (50-1 BON).</title>
        <authorList>
            <person name="Sikorski J."/>
            <person name="Teshima H."/>
            <person name="Nolan M."/>
            <person name="Lucas S."/>
            <person name="Hammon N."/>
            <person name="Deshpande S."/>
            <person name="Cheng J.F."/>
            <person name="Pitluck S."/>
            <person name="Liolios K."/>
            <person name="Pagani I."/>
            <person name="Ivanova N."/>
            <person name="Huntemann M."/>
            <person name="Mavromatis K."/>
            <person name="Ovchinikova G."/>
            <person name="Pati A."/>
            <person name="Tapia R."/>
            <person name="Han C."/>
            <person name="Goodwin L."/>
            <person name="Chen A."/>
            <person name="Palaniappan K."/>
            <person name="Land M."/>
            <person name="Hauser L."/>
            <person name="Ngatchou-Djao O.D."/>
            <person name="Rohde M."/>
            <person name="Pukall R."/>
            <person name="Spring S."/>
            <person name="Abt B."/>
            <person name="Goker M."/>
            <person name="Detter J.C."/>
            <person name="Woyke T."/>
            <person name="Bristow J."/>
            <person name="Markowitz V."/>
            <person name="Hugenholtz P."/>
            <person name="Eisen J.A."/>
            <person name="Kyrpides N.C."/>
            <person name="Klenk H.P."/>
            <person name="Lapidus A."/>
        </authorList>
    </citation>
    <scope>NUCLEOTIDE SEQUENCE [LARGE SCALE GENOMIC DNA]</scope>
    <source>
        <strain evidence="9">DSM 15567 / CIP 107919 / 50-1 BON</strain>
    </source>
</reference>
<dbReference type="RefSeq" id="WP_013779889.1">
    <property type="nucleotide sequence ID" value="NC_015520.1"/>
</dbReference>
<dbReference type="EC" id="1.7.99.1" evidence="7"/>
<gene>
    <name evidence="7" type="primary">hcp</name>
    <name evidence="8" type="ordered locus">Mahau_0237</name>
</gene>
<dbReference type="PANTHER" id="PTHR30109:SF0">
    <property type="entry name" value="HYDROXYLAMINE REDUCTASE"/>
    <property type="match status" value="1"/>
</dbReference>
<dbReference type="PANTHER" id="PTHR30109">
    <property type="entry name" value="HYDROXYLAMINE REDUCTASE"/>
    <property type="match status" value="1"/>
</dbReference>
<keyword evidence="6 7" id="KW-0411">Iron-sulfur</keyword>
<dbReference type="FunFam" id="3.40.50.2030:FF:000001">
    <property type="entry name" value="Hydroxylamine reductase"/>
    <property type="match status" value="1"/>
</dbReference>
<dbReference type="NCBIfam" id="TIGR01703">
    <property type="entry name" value="hybrid_clust"/>
    <property type="match status" value="1"/>
</dbReference>
<feature type="binding site" evidence="7">
    <location>
        <position position="9"/>
    </location>
    <ligand>
        <name>[4Fe-4S] cluster</name>
        <dbReference type="ChEBI" id="CHEBI:49883"/>
    </ligand>
</feature>
<evidence type="ECO:0000256" key="3">
    <source>
        <dbReference type="ARBA" id="ARBA00022723"/>
    </source>
</evidence>
<dbReference type="CDD" id="cd01914">
    <property type="entry name" value="HCP"/>
    <property type="match status" value="1"/>
</dbReference>
<feature type="binding site" evidence="7">
    <location>
        <position position="403"/>
    </location>
    <ligand>
        <name>hybrid [4Fe-2O-2S] cluster</name>
        <dbReference type="ChEBI" id="CHEBI:60519"/>
    </ligand>
</feature>
<keyword evidence="1 7" id="KW-0004">4Fe-4S</keyword>
<dbReference type="GO" id="GO:0004601">
    <property type="term" value="F:peroxidase activity"/>
    <property type="evidence" value="ECO:0007669"/>
    <property type="project" value="TreeGrafter"/>
</dbReference>
<name>F3ZX06_MAHA5</name>
<dbReference type="InterPro" id="IPR004137">
    <property type="entry name" value="HCP/CODH"/>
</dbReference>
<dbReference type="Proteomes" id="UP000008457">
    <property type="component" value="Chromosome"/>
</dbReference>
<dbReference type="GO" id="GO:0046872">
    <property type="term" value="F:metal ion binding"/>
    <property type="evidence" value="ECO:0007669"/>
    <property type="project" value="UniProtKB-KW"/>
</dbReference>
<dbReference type="AlphaFoldDB" id="F3ZX06"/>
<reference evidence="9" key="1">
    <citation type="submission" date="2010-11" db="EMBL/GenBank/DDBJ databases">
        <title>The complete genome of Mahella australiensis DSM 15567.</title>
        <authorList>
            <consortium name="US DOE Joint Genome Institute (JGI-PGF)"/>
            <person name="Lucas S."/>
            <person name="Copeland A."/>
            <person name="Lapidus A."/>
            <person name="Bruce D."/>
            <person name="Goodwin L."/>
            <person name="Pitluck S."/>
            <person name="Kyrpides N."/>
            <person name="Mavromatis K."/>
            <person name="Pagani I."/>
            <person name="Ivanova N."/>
            <person name="Teshima H."/>
            <person name="Brettin T."/>
            <person name="Detter J.C."/>
            <person name="Han C."/>
            <person name="Tapia R."/>
            <person name="Land M."/>
            <person name="Hauser L."/>
            <person name="Markowitz V."/>
            <person name="Cheng J.-F."/>
            <person name="Hugenholtz P."/>
            <person name="Woyke T."/>
            <person name="Wu D."/>
            <person name="Spring S."/>
            <person name="Pukall R."/>
            <person name="Steenblock K."/>
            <person name="Schneider S."/>
            <person name="Klenk H.-P."/>
            <person name="Eisen J.A."/>
        </authorList>
    </citation>
    <scope>NUCLEOTIDE SEQUENCE [LARGE SCALE GENOMIC DNA]</scope>
    <source>
        <strain evidence="9">DSM 15567 / CIP 107919 / 50-1 BON</strain>
    </source>
</reference>
<sequence length="519" mass="56514">MSNMFCFQCEQTSGGNGCRNVGVCGKDAVTAVAQDDLTREMIALARMGLANGRTKRADELIVDGLFATVTNVNFDPQAISCLKDEIKAEREGLGGQPFDGPLFEGDTDIVSLRSTLLFGMRGMAAYAHHARILGKVDDEVTGWFYKGLSELANEHSIDEWLGLLMEFGKVNFRCMELLDEANTGAYGNPSPVRVTYNIEKGPFIVVTGHDLHDLYLLLEQTKDKGINIYTHGEMLPAHAYPELHKYPHLKGHFGTAWQNQQKEFKDLPAPVLFTTNCLMPPKDSYKDRVFTTSVVAYPGAVHIIEDENGNKDFSQLIDKAIELGGYPEDKKMTGINGGDVLTTGFAHDAVLSVADKVIDAVKSGAIKHIFLVGGCDGARPGRNYYTEFVKQTPQDSVVLTLACGKFRFNDIDAGEIGGLPRIMDMGQCNDAYSAVKVALALADAFGVGVNDLPLSLVLSWYEQKAVCILLSLLALGVKNIRLGPTLPAFLSPNVLQVLADNFGIKPITTPEEDLKAILG</sequence>
<dbReference type="InterPro" id="IPR010048">
    <property type="entry name" value="Hydroxylam_reduct"/>
</dbReference>
<feature type="modified residue" description="Cysteine persulfide" evidence="7">
    <location>
        <position position="375"/>
    </location>
</feature>
<comment type="cofactor">
    <cofactor evidence="7">
        <name>hybrid [4Fe-2O-2S] cluster</name>
        <dbReference type="ChEBI" id="CHEBI:60519"/>
    </cofactor>
    <text evidence="7">Binds 1 hybrid [4Fe-2O-2S] cluster.</text>
</comment>
<feature type="binding site" evidence="7">
    <location>
        <position position="209"/>
    </location>
    <ligand>
        <name>hybrid [4Fe-2O-2S] cluster</name>
        <dbReference type="ChEBI" id="CHEBI:60519"/>
    </ligand>
</feature>
<feature type="binding site" evidence="7">
    <location>
        <position position="233"/>
    </location>
    <ligand>
        <name>hybrid [4Fe-2O-2S] cluster</name>
        <dbReference type="ChEBI" id="CHEBI:60519"/>
    </ligand>
</feature>
<dbReference type="GO" id="GO:0042542">
    <property type="term" value="P:response to hydrogen peroxide"/>
    <property type="evidence" value="ECO:0007669"/>
    <property type="project" value="TreeGrafter"/>
</dbReference>
<dbReference type="STRING" id="697281.Mahau_0237"/>
<accession>F3ZX06</accession>
<evidence type="ECO:0000256" key="4">
    <source>
        <dbReference type="ARBA" id="ARBA00023002"/>
    </source>
</evidence>